<organism evidence="1 2">
    <name type="scientific">Muribaculum intestinale</name>
    <dbReference type="NCBI Taxonomy" id="1796646"/>
    <lineage>
        <taxon>Bacteria</taxon>
        <taxon>Pseudomonadati</taxon>
        <taxon>Bacteroidota</taxon>
        <taxon>Bacteroidia</taxon>
        <taxon>Bacteroidales</taxon>
        <taxon>Muribaculaceae</taxon>
        <taxon>Muribaculum</taxon>
    </lineage>
</organism>
<evidence type="ECO:0000313" key="1">
    <source>
        <dbReference type="EMBL" id="TGY67792.1"/>
    </source>
</evidence>
<proteinExistence type="predicted"/>
<dbReference type="Proteomes" id="UP000306630">
    <property type="component" value="Unassembled WGS sequence"/>
</dbReference>
<name>A0A4S1Z925_9BACT</name>
<accession>A0A4S1Z925</accession>
<dbReference type="EMBL" id="SRYD01000114">
    <property type="protein sequence ID" value="TGY67792.1"/>
    <property type="molecule type" value="Genomic_DNA"/>
</dbReference>
<sequence length="142" mass="15913">MLYQILPDGTSNLSVLEYEMGVDGNSYIADFMALYLNERAVGASTADLKLLYEHFCTKELAEELSAATIPIVSDDTDFRHADRTLQINNLDDLNGLPLEKYSFEVKFKPNPNDDNVTDILYMEVNGATNKISKIEAGERKVI</sequence>
<dbReference type="RefSeq" id="WP_135957613.1">
    <property type="nucleotide sequence ID" value="NZ_SRVL01000062.1"/>
</dbReference>
<gene>
    <name evidence="1" type="ORF">E5333_15095</name>
</gene>
<dbReference type="AlphaFoldDB" id="A0A4S1Z925"/>
<protein>
    <submittedName>
        <fullName evidence="1">Uncharacterized protein</fullName>
    </submittedName>
</protein>
<reference evidence="1 2" key="1">
    <citation type="submission" date="2019-04" db="EMBL/GenBank/DDBJ databases">
        <title>Microbes associate with the intestines of laboratory mice.</title>
        <authorList>
            <person name="Navarre W."/>
            <person name="Wong E."/>
            <person name="Huang K."/>
            <person name="Tropini C."/>
            <person name="Ng K."/>
            <person name="Yu B."/>
        </authorList>
    </citation>
    <scope>NUCLEOTIDE SEQUENCE [LARGE SCALE GENOMIC DNA]</scope>
    <source>
        <strain evidence="1 2">NM06_A21</strain>
    </source>
</reference>
<evidence type="ECO:0000313" key="2">
    <source>
        <dbReference type="Proteomes" id="UP000306630"/>
    </source>
</evidence>
<comment type="caution">
    <text evidence="1">The sequence shown here is derived from an EMBL/GenBank/DDBJ whole genome shotgun (WGS) entry which is preliminary data.</text>
</comment>